<comment type="caution">
    <text evidence="1">The sequence shown here is derived from an EMBL/GenBank/DDBJ whole genome shotgun (WGS) entry which is preliminary data.</text>
</comment>
<dbReference type="InterPro" id="IPR018356">
    <property type="entry name" value="Tscrpt_reg_HTH_DeoR_CS"/>
</dbReference>
<dbReference type="Gene3D" id="1.10.10.10">
    <property type="entry name" value="Winged helix-like DNA-binding domain superfamily/Winged helix DNA-binding domain"/>
    <property type="match status" value="1"/>
</dbReference>
<dbReference type="InterPro" id="IPR001034">
    <property type="entry name" value="DeoR_HTH"/>
</dbReference>
<reference evidence="1 2" key="1">
    <citation type="submission" date="2018-08" db="EMBL/GenBank/DDBJ databases">
        <title>A genome reference for cultivated species of the human gut microbiota.</title>
        <authorList>
            <person name="Zou Y."/>
            <person name="Xue W."/>
            <person name="Luo G."/>
        </authorList>
    </citation>
    <scope>NUCLEOTIDE SEQUENCE [LARGE SCALE GENOMIC DNA]</scope>
    <source>
        <strain evidence="1 2">AM28-23</strain>
    </source>
</reference>
<name>A0A414EII4_9FIRM</name>
<dbReference type="RefSeq" id="WP_015541337.1">
    <property type="nucleotide sequence ID" value="NZ_CABJFK010000008.1"/>
</dbReference>
<dbReference type="SUPFAM" id="SSF100950">
    <property type="entry name" value="NagB/RpiA/CoA transferase-like"/>
    <property type="match status" value="1"/>
</dbReference>
<dbReference type="SMART" id="SM01134">
    <property type="entry name" value="DeoRC"/>
    <property type="match status" value="1"/>
</dbReference>
<dbReference type="Proteomes" id="UP000283745">
    <property type="component" value="Unassembled WGS sequence"/>
</dbReference>
<evidence type="ECO:0000313" key="2">
    <source>
        <dbReference type="Proteomes" id="UP000283745"/>
    </source>
</evidence>
<dbReference type="PANTHER" id="PTHR30363">
    <property type="entry name" value="HTH-TYPE TRANSCRIPTIONAL REGULATOR SRLR-RELATED"/>
    <property type="match status" value="1"/>
</dbReference>
<dbReference type="InterPro" id="IPR036390">
    <property type="entry name" value="WH_DNA-bd_sf"/>
</dbReference>
<dbReference type="Gene3D" id="3.40.50.1360">
    <property type="match status" value="1"/>
</dbReference>
<dbReference type="PANTHER" id="PTHR30363:SF44">
    <property type="entry name" value="AGA OPERON TRANSCRIPTIONAL REPRESSOR-RELATED"/>
    <property type="match status" value="1"/>
</dbReference>
<dbReference type="Pfam" id="PF08220">
    <property type="entry name" value="HTH_DeoR"/>
    <property type="match status" value="1"/>
</dbReference>
<dbReference type="AlphaFoldDB" id="A0A414EII4"/>
<dbReference type="GO" id="GO:0003700">
    <property type="term" value="F:DNA-binding transcription factor activity"/>
    <property type="evidence" value="ECO:0007669"/>
    <property type="project" value="InterPro"/>
</dbReference>
<dbReference type="PROSITE" id="PS51000">
    <property type="entry name" value="HTH_DEOR_2"/>
    <property type="match status" value="1"/>
</dbReference>
<accession>A0A414EII4</accession>
<proteinExistence type="predicted"/>
<dbReference type="EMBL" id="QSKF01000008">
    <property type="protein sequence ID" value="RHE39324.1"/>
    <property type="molecule type" value="Genomic_DNA"/>
</dbReference>
<dbReference type="SMART" id="SM00420">
    <property type="entry name" value="HTH_DEOR"/>
    <property type="match status" value="1"/>
</dbReference>
<dbReference type="InterPro" id="IPR050313">
    <property type="entry name" value="Carb_Metab_HTH_regulators"/>
</dbReference>
<dbReference type="Pfam" id="PF00455">
    <property type="entry name" value="DeoRC"/>
    <property type="match status" value="1"/>
</dbReference>
<dbReference type="PROSITE" id="PS00894">
    <property type="entry name" value="HTH_DEOR_1"/>
    <property type="match status" value="1"/>
</dbReference>
<dbReference type="InterPro" id="IPR036388">
    <property type="entry name" value="WH-like_DNA-bd_sf"/>
</dbReference>
<protein>
    <submittedName>
        <fullName evidence="1">DeoR/GlpR transcriptional regulator</fullName>
    </submittedName>
</protein>
<sequence>MKRTDRLTEIKKMVAKQGRIELTELSQLFGVSVVTIRKDVEILQERNSVRRVHGAVVTPEEPELQEEEKDSIMGIPLVNVALKEKIGKIAASRVNGSGWIFIGQGTTCYYVAKELAKLETVNVLTNNLMAAQALAKNKRANVVVTGGNMINSHLYVAGEMFMRNLDNLYISTAFLGVGGADMHAGYTVNYSTELTVFETIQKLTDNLIIVVDSTKFDRTTFLSLGKLEYADMVITDDAIPEKYEKYYRENGVTVLKPMDITR</sequence>
<evidence type="ECO:0000313" key="1">
    <source>
        <dbReference type="EMBL" id="RHE39324.1"/>
    </source>
</evidence>
<dbReference type="SUPFAM" id="SSF46785">
    <property type="entry name" value="Winged helix' DNA-binding domain"/>
    <property type="match status" value="1"/>
</dbReference>
<organism evidence="1 2">
    <name type="scientific">Blautia obeum</name>
    <dbReference type="NCBI Taxonomy" id="40520"/>
    <lineage>
        <taxon>Bacteria</taxon>
        <taxon>Bacillati</taxon>
        <taxon>Bacillota</taxon>
        <taxon>Clostridia</taxon>
        <taxon>Lachnospirales</taxon>
        <taxon>Lachnospiraceae</taxon>
        <taxon>Blautia</taxon>
    </lineage>
</organism>
<gene>
    <name evidence="1" type="ORF">DW740_11320</name>
</gene>
<dbReference type="InterPro" id="IPR014036">
    <property type="entry name" value="DeoR-like_C"/>
</dbReference>
<dbReference type="InterPro" id="IPR037171">
    <property type="entry name" value="NagB/RpiA_transferase-like"/>
</dbReference>